<feature type="region of interest" description="Disordered" evidence="1">
    <location>
        <begin position="35"/>
        <end position="156"/>
    </location>
</feature>
<dbReference type="EMBL" id="FN649760">
    <property type="protein sequence ID" value="CBN79494.1"/>
    <property type="molecule type" value="Genomic_DNA"/>
</dbReference>
<sequence length="310" mass="33102">MVCCFRLWSIQDQAADEDEVIQRGSITPHLAKEELKNLGGTSTTNNTPQPKSGHDGSTWSTTTTLEIAEEVEEEEEEESEKAAEVPEVTETELEDAPHAEEQPPQETETPEGVPDAGSDKDESKDDDADKNATPTEAAAPASDGDGVLAAPAPTAEDEAVKRVDGDLTDGGLLLTQVMRGNRKVVRRLELEKKKGVLKWEVDALFGMKWEKVKLPEARVMSTGSLVKIGVVGKSEFFSFEACDDLEAGAVCKTLVAHAMKHKEPGSDDGGASEADKEAQKVEDGAKKEETLPRKGSAGETAATAAETLAS</sequence>
<feature type="compositionally biased region" description="Low complexity" evidence="1">
    <location>
        <begin position="102"/>
        <end position="111"/>
    </location>
</feature>
<dbReference type="InParanoid" id="D8LJG1"/>
<name>D8LJG1_ECTSI</name>
<evidence type="ECO:0000313" key="2">
    <source>
        <dbReference type="EMBL" id="CBN79494.1"/>
    </source>
</evidence>
<protein>
    <submittedName>
        <fullName evidence="2">Uncharacterized protein</fullName>
    </submittedName>
</protein>
<feature type="region of interest" description="Disordered" evidence="1">
    <location>
        <begin position="262"/>
        <end position="310"/>
    </location>
</feature>
<organism evidence="2 3">
    <name type="scientific">Ectocarpus siliculosus</name>
    <name type="common">Brown alga</name>
    <name type="synonym">Conferva siliculosa</name>
    <dbReference type="NCBI Taxonomy" id="2880"/>
    <lineage>
        <taxon>Eukaryota</taxon>
        <taxon>Sar</taxon>
        <taxon>Stramenopiles</taxon>
        <taxon>Ochrophyta</taxon>
        <taxon>PX clade</taxon>
        <taxon>Phaeophyceae</taxon>
        <taxon>Ectocarpales</taxon>
        <taxon>Ectocarpaceae</taxon>
        <taxon>Ectocarpus</taxon>
    </lineage>
</organism>
<accession>D8LJG1</accession>
<feature type="compositionally biased region" description="Basic and acidic residues" evidence="1">
    <location>
        <begin position="273"/>
        <end position="292"/>
    </location>
</feature>
<reference evidence="2 3" key="1">
    <citation type="journal article" date="2010" name="Nature">
        <title>The Ectocarpus genome and the independent evolution of multicellularity in brown algae.</title>
        <authorList>
            <person name="Cock J.M."/>
            <person name="Sterck L."/>
            <person name="Rouze P."/>
            <person name="Scornet D."/>
            <person name="Allen A.E."/>
            <person name="Amoutzias G."/>
            <person name="Anthouard V."/>
            <person name="Artiguenave F."/>
            <person name="Aury J.M."/>
            <person name="Badger J.H."/>
            <person name="Beszteri B."/>
            <person name="Billiau K."/>
            <person name="Bonnet E."/>
            <person name="Bothwell J.H."/>
            <person name="Bowler C."/>
            <person name="Boyen C."/>
            <person name="Brownlee C."/>
            <person name="Carrano C.J."/>
            <person name="Charrier B."/>
            <person name="Cho G.Y."/>
            <person name="Coelho S.M."/>
            <person name="Collen J."/>
            <person name="Corre E."/>
            <person name="Da Silva C."/>
            <person name="Delage L."/>
            <person name="Delaroque N."/>
            <person name="Dittami S.M."/>
            <person name="Doulbeau S."/>
            <person name="Elias M."/>
            <person name="Farnham G."/>
            <person name="Gachon C.M."/>
            <person name="Gschloessl B."/>
            <person name="Heesch S."/>
            <person name="Jabbari K."/>
            <person name="Jubin C."/>
            <person name="Kawai H."/>
            <person name="Kimura K."/>
            <person name="Kloareg B."/>
            <person name="Kupper F.C."/>
            <person name="Lang D."/>
            <person name="Le Bail A."/>
            <person name="Leblanc C."/>
            <person name="Lerouge P."/>
            <person name="Lohr M."/>
            <person name="Lopez P.J."/>
            <person name="Martens C."/>
            <person name="Maumus F."/>
            <person name="Michel G."/>
            <person name="Miranda-Saavedra D."/>
            <person name="Morales J."/>
            <person name="Moreau H."/>
            <person name="Motomura T."/>
            <person name="Nagasato C."/>
            <person name="Napoli C.A."/>
            <person name="Nelson D.R."/>
            <person name="Nyvall-Collen P."/>
            <person name="Peters A.F."/>
            <person name="Pommier C."/>
            <person name="Potin P."/>
            <person name="Poulain J."/>
            <person name="Quesneville H."/>
            <person name="Read B."/>
            <person name="Rensing S.A."/>
            <person name="Ritter A."/>
            <person name="Rousvoal S."/>
            <person name="Samanta M."/>
            <person name="Samson G."/>
            <person name="Schroeder D.C."/>
            <person name="Segurens B."/>
            <person name="Strittmatter M."/>
            <person name="Tonon T."/>
            <person name="Tregear J.W."/>
            <person name="Valentin K."/>
            <person name="von Dassow P."/>
            <person name="Yamagishi T."/>
            <person name="Van de Peer Y."/>
            <person name="Wincker P."/>
        </authorList>
    </citation>
    <scope>NUCLEOTIDE SEQUENCE [LARGE SCALE GENOMIC DNA]</scope>
    <source>
        <strain evidence="3">Ec32 / CCAP1310/4</strain>
    </source>
</reference>
<feature type="compositionally biased region" description="Low complexity" evidence="1">
    <location>
        <begin position="295"/>
        <end position="310"/>
    </location>
</feature>
<dbReference type="AlphaFoldDB" id="D8LJG1"/>
<feature type="compositionally biased region" description="Polar residues" evidence="1">
    <location>
        <begin position="39"/>
        <end position="65"/>
    </location>
</feature>
<evidence type="ECO:0000256" key="1">
    <source>
        <dbReference type="SAM" id="MobiDB-lite"/>
    </source>
</evidence>
<feature type="compositionally biased region" description="Basic and acidic residues" evidence="1">
    <location>
        <begin position="117"/>
        <end position="130"/>
    </location>
</feature>
<evidence type="ECO:0000313" key="3">
    <source>
        <dbReference type="Proteomes" id="UP000002630"/>
    </source>
</evidence>
<gene>
    <name evidence="2" type="ORF">Esi_0254_0029</name>
</gene>
<proteinExistence type="predicted"/>
<keyword evidence="3" id="KW-1185">Reference proteome</keyword>
<dbReference type="OrthoDB" id="10418968at2759"/>
<feature type="compositionally biased region" description="Acidic residues" evidence="1">
    <location>
        <begin position="67"/>
        <end position="79"/>
    </location>
</feature>
<dbReference type="Proteomes" id="UP000002630">
    <property type="component" value="Unassembled WGS sequence"/>
</dbReference>